<evidence type="ECO:0000256" key="1">
    <source>
        <dbReference type="SAM" id="Coils"/>
    </source>
</evidence>
<evidence type="ECO:0000313" key="4">
    <source>
        <dbReference type="Proteomes" id="UP001301797"/>
    </source>
</evidence>
<dbReference type="GeneID" id="85230594"/>
<feature type="coiled-coil region" evidence="1">
    <location>
        <begin position="82"/>
        <end position="135"/>
    </location>
</feature>
<dbReference type="InterPro" id="IPR041578">
    <property type="entry name" value="PIN_8"/>
</dbReference>
<accession>A0AA97FDW6</accession>
<gene>
    <name evidence="3" type="ORF">F1737_10460</name>
</gene>
<dbReference type="AlphaFoldDB" id="A0AA97FDW6"/>
<sequence length="407" mass="49437">MKNKFFGYYKYSKEQFKEIWDDCIFVFDTSVLLNFHKYNPKNVEETFNNFLMNSDRFWIPYHVGEEYHRNLFKVIISQLSVYDKVLNEIKSSKNKIKGLCEQYKLHPYLKLNDSVKDLMNEFEKCSESINKYKKNHPSETENNKVSQIIGDFFEDKIGESPINNEIEEIEREGEKRYEKQISPGFRDIKKPANKYGDFIIWKEIIEYSKLKDKPIVFIVDDEKNDFWQKRGKKIIGPAPDLITEFYRETNQYYYQYTLDKFLKCYDEMFKSQNKELISDVEDLKRKREQILNKNYNKLQFYDGNHKFVSYDDSLNENFQYIKNVILDSPLEGPELSHLRQLMRKYIETEHKYDAFYNSIRECDPNFLEQEYELADLRDYMQDLKIQILSEFELIHESNKNHFYLDNY</sequence>
<dbReference type="RefSeq" id="WP_317136521.1">
    <property type="nucleotide sequence ID" value="NZ_CP043875.1"/>
</dbReference>
<keyword evidence="1" id="KW-0175">Coiled coil</keyword>
<dbReference type="KEGG" id="mefw:F1737_10460"/>
<evidence type="ECO:0000313" key="3">
    <source>
        <dbReference type="EMBL" id="WOF17067.1"/>
    </source>
</evidence>
<name>A0AA97FDW6_9EURY</name>
<dbReference type="Pfam" id="PF18476">
    <property type="entry name" value="PIN_8"/>
    <property type="match status" value="1"/>
</dbReference>
<organism evidence="3 4">
    <name type="scientific">Methanochimaera problematica</name>
    <dbReference type="NCBI Taxonomy" id="2609417"/>
    <lineage>
        <taxon>Archaea</taxon>
        <taxon>Methanobacteriati</taxon>
        <taxon>Methanobacteriota</taxon>
        <taxon>Stenosarchaea group</taxon>
        <taxon>Methanomicrobia</taxon>
        <taxon>Methanomicrobiales</taxon>
        <taxon>Methanomicrobiaceae</taxon>
        <taxon>Methanochimaera</taxon>
    </lineage>
</organism>
<evidence type="ECO:0000259" key="2">
    <source>
        <dbReference type="Pfam" id="PF18476"/>
    </source>
</evidence>
<proteinExistence type="predicted"/>
<dbReference type="Proteomes" id="UP001301797">
    <property type="component" value="Chromosome"/>
</dbReference>
<feature type="domain" description="PIN like" evidence="2">
    <location>
        <begin position="24"/>
        <end position="241"/>
    </location>
</feature>
<dbReference type="EMBL" id="CP043875">
    <property type="protein sequence ID" value="WOF17067.1"/>
    <property type="molecule type" value="Genomic_DNA"/>
</dbReference>
<keyword evidence="4" id="KW-1185">Reference proteome</keyword>
<protein>
    <recommendedName>
        <fullName evidence="2">PIN like domain-containing protein</fullName>
    </recommendedName>
</protein>
<reference evidence="3 4" key="1">
    <citation type="submission" date="2019-09" db="EMBL/GenBank/DDBJ databases">
        <title>The complete genome of Methanoplanus sp. FWC-SCC4.</title>
        <authorList>
            <person name="Chen S.-C."/>
            <person name="Zhou Y.-Z."/>
            <person name="Lai M.-C."/>
        </authorList>
    </citation>
    <scope>NUCLEOTIDE SEQUENCE [LARGE SCALE GENOMIC DNA]</scope>
    <source>
        <strain evidence="3 4">FWC-SCC4</strain>
    </source>
</reference>